<dbReference type="Gene3D" id="2.160.20.10">
    <property type="entry name" value="Single-stranded right-handed beta-helix, Pectin lyase-like"/>
    <property type="match status" value="1"/>
</dbReference>
<dbReference type="PANTHER" id="PTHR31321">
    <property type="entry name" value="ACYL-COA THIOESTER HYDROLASE YBHC-RELATED"/>
    <property type="match status" value="1"/>
</dbReference>
<dbReference type="GO" id="GO:0042545">
    <property type="term" value="P:cell wall modification"/>
    <property type="evidence" value="ECO:0007669"/>
    <property type="project" value="UniProtKB-UniRule"/>
</dbReference>
<dbReference type="OrthoDB" id="9804686at2"/>
<evidence type="ECO:0000256" key="5">
    <source>
        <dbReference type="RuleBase" id="RU000589"/>
    </source>
</evidence>
<dbReference type="GO" id="GO:0009279">
    <property type="term" value="C:cell outer membrane"/>
    <property type="evidence" value="ECO:0007669"/>
    <property type="project" value="TreeGrafter"/>
</dbReference>
<dbReference type="PANTHER" id="PTHR31321:SF57">
    <property type="entry name" value="PECTINESTERASE 53-RELATED"/>
    <property type="match status" value="1"/>
</dbReference>
<dbReference type="Proteomes" id="UP000236893">
    <property type="component" value="Unassembled WGS sequence"/>
</dbReference>
<comment type="catalytic activity">
    <reaction evidence="5">
        <text>[(1-&gt;4)-alpha-D-galacturonosyl methyl ester](n) + n H2O = [(1-&gt;4)-alpha-D-galacturonosyl](n) + n methanol + n H(+)</text>
        <dbReference type="Rhea" id="RHEA:22380"/>
        <dbReference type="Rhea" id="RHEA-COMP:14570"/>
        <dbReference type="Rhea" id="RHEA-COMP:14573"/>
        <dbReference type="ChEBI" id="CHEBI:15377"/>
        <dbReference type="ChEBI" id="CHEBI:15378"/>
        <dbReference type="ChEBI" id="CHEBI:17790"/>
        <dbReference type="ChEBI" id="CHEBI:140522"/>
        <dbReference type="ChEBI" id="CHEBI:140523"/>
        <dbReference type="EC" id="3.1.1.11"/>
    </reaction>
</comment>
<evidence type="ECO:0000256" key="2">
    <source>
        <dbReference type="ARBA" id="ARBA00022801"/>
    </source>
</evidence>
<feature type="active site" evidence="4">
    <location>
        <position position="180"/>
    </location>
</feature>
<keyword evidence="3 5" id="KW-0063">Aspartyl esterase</keyword>
<keyword evidence="8" id="KW-1185">Reference proteome</keyword>
<comment type="caution">
    <text evidence="7">The sequence shown here is derived from an EMBL/GenBank/DDBJ whole genome shotgun (WGS) entry which is preliminary data.</text>
</comment>
<evidence type="ECO:0000256" key="4">
    <source>
        <dbReference type="PROSITE-ProRule" id="PRU10040"/>
    </source>
</evidence>
<feature type="domain" description="Pectinesterase catalytic" evidence="6">
    <location>
        <begin position="25"/>
        <end position="307"/>
    </location>
</feature>
<name>A0A2S5A0J8_9SPHI</name>
<accession>A0A2S5A0J8</accession>
<dbReference type="Pfam" id="PF01095">
    <property type="entry name" value="Pectinesterase"/>
    <property type="match status" value="1"/>
</dbReference>
<dbReference type="PROSITE" id="PS00503">
    <property type="entry name" value="PECTINESTERASE_2"/>
    <property type="match status" value="1"/>
</dbReference>
<keyword evidence="2 5" id="KW-0378">Hydrolase</keyword>
<proteinExistence type="inferred from homology"/>
<keyword evidence="5" id="KW-0732">Signal</keyword>
<evidence type="ECO:0000313" key="8">
    <source>
        <dbReference type="Proteomes" id="UP000236893"/>
    </source>
</evidence>
<dbReference type="InterPro" id="IPR000070">
    <property type="entry name" value="Pectinesterase_cat"/>
</dbReference>
<evidence type="ECO:0000256" key="3">
    <source>
        <dbReference type="ARBA" id="ARBA00023085"/>
    </source>
</evidence>
<dbReference type="SUPFAM" id="SSF51126">
    <property type="entry name" value="Pectin lyase-like"/>
    <property type="match status" value="1"/>
</dbReference>
<dbReference type="InterPro" id="IPR018040">
    <property type="entry name" value="Pectinesterase_Tyr_AS"/>
</dbReference>
<gene>
    <name evidence="7" type="ORF">C3K47_13900</name>
</gene>
<evidence type="ECO:0000256" key="1">
    <source>
        <dbReference type="ARBA" id="ARBA00008891"/>
    </source>
</evidence>
<evidence type="ECO:0000313" key="7">
    <source>
        <dbReference type="EMBL" id="POY35839.1"/>
    </source>
</evidence>
<feature type="signal peptide" evidence="5">
    <location>
        <begin position="1"/>
        <end position="19"/>
    </location>
</feature>
<dbReference type="AlphaFoldDB" id="A0A2S5A0J8"/>
<dbReference type="InterPro" id="IPR012334">
    <property type="entry name" value="Pectin_lyas_fold"/>
</dbReference>
<dbReference type="UniPathway" id="UPA00545">
    <property type="reaction ID" value="UER00823"/>
</dbReference>
<comment type="similarity">
    <text evidence="1">Belongs to the pectinesterase family.</text>
</comment>
<dbReference type="PROSITE" id="PS00800">
    <property type="entry name" value="PECTINESTERASE_1"/>
    <property type="match status" value="1"/>
</dbReference>
<dbReference type="EMBL" id="PQVF01000009">
    <property type="protein sequence ID" value="POY35839.1"/>
    <property type="molecule type" value="Genomic_DNA"/>
</dbReference>
<dbReference type="InterPro" id="IPR011050">
    <property type="entry name" value="Pectin_lyase_fold/virulence"/>
</dbReference>
<dbReference type="GO" id="GO:0045490">
    <property type="term" value="P:pectin catabolic process"/>
    <property type="evidence" value="ECO:0007669"/>
    <property type="project" value="UniProtKB-UniRule"/>
</dbReference>
<sequence>MKKLITALVLLLSCAQVYSKTVKSIVVAQDGSGNFKTVQEALNTVPKHNTERIEIFIKKGVYKEKLKLDTTQHMVSLIGESLNETILTYDDFSGKKAADGSTHTTKTTASFFIFADDFLATNITFENTAGEVGQAVAVMVYGNRAVFVNCRFLGNQDTLYTQGQQSNQYYKNCYIEGTTDFIFGFSVAVFDNCHIHSKKNSYITAASTPEGNSYGYVFINCKLTAAEGINEVYLGRPWRPFAKTVFINTEMGSHILPEGWHNWNKPDAEKTSLYAEYNSKGMGGNTEKRVLWSHQLSKKDKRNYKIKTVLADTIGWTARK</sequence>
<dbReference type="InterPro" id="IPR033131">
    <property type="entry name" value="Pectinesterase_Asp_AS"/>
</dbReference>
<dbReference type="RefSeq" id="WP_103789752.1">
    <property type="nucleotide sequence ID" value="NZ_PQVF01000009.1"/>
</dbReference>
<organism evidence="7 8">
    <name type="scientific">Solitalea longa</name>
    <dbReference type="NCBI Taxonomy" id="2079460"/>
    <lineage>
        <taxon>Bacteria</taxon>
        <taxon>Pseudomonadati</taxon>
        <taxon>Bacteroidota</taxon>
        <taxon>Sphingobacteriia</taxon>
        <taxon>Sphingobacteriales</taxon>
        <taxon>Sphingobacteriaceae</taxon>
        <taxon>Solitalea</taxon>
    </lineage>
</organism>
<dbReference type="GO" id="GO:0030599">
    <property type="term" value="F:pectinesterase activity"/>
    <property type="evidence" value="ECO:0007669"/>
    <property type="project" value="UniProtKB-UniRule"/>
</dbReference>
<reference evidence="7 8" key="1">
    <citation type="submission" date="2018-01" db="EMBL/GenBank/DDBJ databases">
        <authorList>
            <person name="Gaut B.S."/>
            <person name="Morton B.R."/>
            <person name="Clegg M.T."/>
            <person name="Duvall M.R."/>
        </authorList>
    </citation>
    <scope>NUCLEOTIDE SEQUENCE [LARGE SCALE GENOMIC DNA]</scope>
    <source>
        <strain evidence="7 8">HR-AV</strain>
    </source>
</reference>
<protein>
    <recommendedName>
        <fullName evidence="5">Pectinesterase</fullName>
        <ecNumber evidence="5">3.1.1.11</ecNumber>
    </recommendedName>
</protein>
<evidence type="ECO:0000259" key="6">
    <source>
        <dbReference type="Pfam" id="PF01095"/>
    </source>
</evidence>
<feature type="chain" id="PRO_5015373520" description="Pectinesterase" evidence="5">
    <location>
        <begin position="20"/>
        <end position="320"/>
    </location>
</feature>
<comment type="pathway">
    <text evidence="5">Glycan metabolism; pectin degradation; 2-dehydro-3-deoxy-D-gluconate from pectin: step 1/5.</text>
</comment>
<dbReference type="EC" id="3.1.1.11" evidence="5"/>